<sequence length="54" mass="6124">MKIIILLFVFVLGFGASVKKQADDIKDLKTRAEINEYKTYPNLLPVVEIVADRS</sequence>
<reference evidence="1" key="1">
    <citation type="submission" date="2020-08" db="EMBL/GenBank/DDBJ databases">
        <title>Pontibacter sp. SD6 16S ribosomal RNA gene Genome sequencing and assembly.</title>
        <authorList>
            <person name="Kang M."/>
        </authorList>
    </citation>
    <scope>NUCLEOTIDE SEQUENCE</scope>
    <source>
        <strain evidence="1">SD6</strain>
    </source>
</reference>
<keyword evidence="2" id="KW-1185">Reference proteome</keyword>
<name>A0A923N833_9BACT</name>
<proteinExistence type="predicted"/>
<gene>
    <name evidence="1" type="ORF">H8S84_13900</name>
</gene>
<organism evidence="1 2">
    <name type="scientific">Pontibacter cellulosilyticus</name>
    <dbReference type="NCBI Taxonomy" id="1720253"/>
    <lineage>
        <taxon>Bacteria</taxon>
        <taxon>Pseudomonadati</taxon>
        <taxon>Bacteroidota</taxon>
        <taxon>Cytophagia</taxon>
        <taxon>Cytophagales</taxon>
        <taxon>Hymenobacteraceae</taxon>
        <taxon>Pontibacter</taxon>
    </lineage>
</organism>
<evidence type="ECO:0000313" key="2">
    <source>
        <dbReference type="Proteomes" id="UP000603640"/>
    </source>
</evidence>
<comment type="caution">
    <text evidence="1">The sequence shown here is derived from an EMBL/GenBank/DDBJ whole genome shotgun (WGS) entry which is preliminary data.</text>
</comment>
<dbReference type="Proteomes" id="UP000603640">
    <property type="component" value="Unassembled WGS sequence"/>
</dbReference>
<dbReference type="EMBL" id="JACRVF010000004">
    <property type="protein sequence ID" value="MBC5993936.1"/>
    <property type="molecule type" value="Genomic_DNA"/>
</dbReference>
<protein>
    <submittedName>
        <fullName evidence="1">Uncharacterized protein</fullName>
    </submittedName>
</protein>
<dbReference type="RefSeq" id="WP_187067965.1">
    <property type="nucleotide sequence ID" value="NZ_JACRVF010000004.1"/>
</dbReference>
<evidence type="ECO:0000313" key="1">
    <source>
        <dbReference type="EMBL" id="MBC5993936.1"/>
    </source>
</evidence>
<dbReference type="AlphaFoldDB" id="A0A923N833"/>
<accession>A0A923N833</accession>